<accession>A0AAD7IJQ2</accession>
<gene>
    <name evidence="4" type="ORF">DFH07DRAFT_963592</name>
</gene>
<feature type="region of interest" description="Disordered" evidence="1">
    <location>
        <begin position="168"/>
        <end position="213"/>
    </location>
</feature>
<feature type="chain" id="PRO_5042179610" evidence="3">
    <location>
        <begin position="26"/>
        <end position="475"/>
    </location>
</feature>
<name>A0AAD7IJQ2_9AGAR</name>
<keyword evidence="2" id="KW-0472">Membrane</keyword>
<evidence type="ECO:0000313" key="4">
    <source>
        <dbReference type="EMBL" id="KAJ7744748.1"/>
    </source>
</evidence>
<dbReference type="Gene3D" id="2.60.120.260">
    <property type="entry name" value="Galactose-binding domain-like"/>
    <property type="match status" value="1"/>
</dbReference>
<protein>
    <submittedName>
        <fullName evidence="4">Uncharacterized protein</fullName>
    </submittedName>
</protein>
<proteinExistence type="predicted"/>
<feature type="region of interest" description="Disordered" evidence="1">
    <location>
        <begin position="378"/>
        <end position="428"/>
    </location>
</feature>
<keyword evidence="5" id="KW-1185">Reference proteome</keyword>
<feature type="signal peptide" evidence="3">
    <location>
        <begin position="1"/>
        <end position="25"/>
    </location>
</feature>
<feature type="compositionally biased region" description="Low complexity" evidence="1">
    <location>
        <begin position="280"/>
        <end position="292"/>
    </location>
</feature>
<feature type="region of interest" description="Disordered" evidence="1">
    <location>
        <begin position="274"/>
        <end position="304"/>
    </location>
</feature>
<dbReference type="Proteomes" id="UP001215280">
    <property type="component" value="Unassembled WGS sequence"/>
</dbReference>
<evidence type="ECO:0000256" key="1">
    <source>
        <dbReference type="SAM" id="MobiDB-lite"/>
    </source>
</evidence>
<comment type="caution">
    <text evidence="4">The sequence shown here is derived from an EMBL/GenBank/DDBJ whole genome shotgun (WGS) entry which is preliminary data.</text>
</comment>
<keyword evidence="3" id="KW-0732">Signal</keyword>
<dbReference type="AlphaFoldDB" id="A0AAD7IJQ2"/>
<keyword evidence="2" id="KW-0812">Transmembrane</keyword>
<reference evidence="4" key="1">
    <citation type="submission" date="2023-03" db="EMBL/GenBank/DDBJ databases">
        <title>Massive genome expansion in bonnet fungi (Mycena s.s.) driven by repeated elements and novel gene families across ecological guilds.</title>
        <authorList>
            <consortium name="Lawrence Berkeley National Laboratory"/>
            <person name="Harder C.B."/>
            <person name="Miyauchi S."/>
            <person name="Viragh M."/>
            <person name="Kuo A."/>
            <person name="Thoen E."/>
            <person name="Andreopoulos B."/>
            <person name="Lu D."/>
            <person name="Skrede I."/>
            <person name="Drula E."/>
            <person name="Henrissat B."/>
            <person name="Morin E."/>
            <person name="Kohler A."/>
            <person name="Barry K."/>
            <person name="LaButti K."/>
            <person name="Morin E."/>
            <person name="Salamov A."/>
            <person name="Lipzen A."/>
            <person name="Mereny Z."/>
            <person name="Hegedus B."/>
            <person name="Baldrian P."/>
            <person name="Stursova M."/>
            <person name="Weitz H."/>
            <person name="Taylor A."/>
            <person name="Grigoriev I.V."/>
            <person name="Nagy L.G."/>
            <person name="Martin F."/>
            <person name="Kauserud H."/>
        </authorList>
    </citation>
    <scope>NUCLEOTIDE SEQUENCE</scope>
    <source>
        <strain evidence="4">CBHHK188m</strain>
    </source>
</reference>
<evidence type="ECO:0000313" key="5">
    <source>
        <dbReference type="Proteomes" id="UP001215280"/>
    </source>
</evidence>
<feature type="compositionally biased region" description="Low complexity" evidence="1">
    <location>
        <begin position="168"/>
        <end position="191"/>
    </location>
</feature>
<keyword evidence="2" id="KW-1133">Transmembrane helix</keyword>
<evidence type="ECO:0000256" key="3">
    <source>
        <dbReference type="SAM" id="SignalP"/>
    </source>
</evidence>
<dbReference type="EMBL" id="JARJLG010000106">
    <property type="protein sequence ID" value="KAJ7744748.1"/>
    <property type="molecule type" value="Genomic_DNA"/>
</dbReference>
<sequence length="475" mass="49958">MRRRPICFLFLILVLITNYPPLAVGQANRTVDDFSPLITYTPSSAVSHLDTTGFDPTQLYNGTIAVMNATNSDVNMTMQFTGTAVWLFLAKPITTGTSSTSYTIFLDGEEIDSDASLDENRDAEYNVLGDSVESLPRESHTITLAATDGAIVYFDYAIFTSDSSTPQAPLSVQSLPSSSASSSDSSVSSADGSKGTPLPGGGDSQSGVAPTKPKTPVAAIAGAVAGVVILLGACLVGLLPYPRNPGPYARTDLTFSDAQSVVPHASDTALLHAPTTRSASTSHHTLSPSPSSSSPPLPDIYPQFQPQPQHELRYAPQAEYHPGAQSHLHPPSHYGAGPDAEFERMMEEQRAVQAEHAHPTEWVVDEKAVLAARLGAPGAQEFSPNASSASLSSSGTVHFYPPSRNPSRYAAPTRPSGHSGPVGSANADPALSSIAAEMRALRAQVARLEGGRDGNGSGGQFQEEELPPAYWTPSS</sequence>
<organism evidence="4 5">
    <name type="scientific">Mycena maculata</name>
    <dbReference type="NCBI Taxonomy" id="230809"/>
    <lineage>
        <taxon>Eukaryota</taxon>
        <taxon>Fungi</taxon>
        <taxon>Dikarya</taxon>
        <taxon>Basidiomycota</taxon>
        <taxon>Agaricomycotina</taxon>
        <taxon>Agaricomycetes</taxon>
        <taxon>Agaricomycetidae</taxon>
        <taxon>Agaricales</taxon>
        <taxon>Marasmiineae</taxon>
        <taxon>Mycenaceae</taxon>
        <taxon>Mycena</taxon>
    </lineage>
</organism>
<feature type="region of interest" description="Disordered" evidence="1">
    <location>
        <begin position="446"/>
        <end position="475"/>
    </location>
</feature>
<evidence type="ECO:0000256" key="2">
    <source>
        <dbReference type="SAM" id="Phobius"/>
    </source>
</evidence>
<feature type="transmembrane region" description="Helical" evidence="2">
    <location>
        <begin position="217"/>
        <end position="241"/>
    </location>
</feature>